<comment type="subunit">
    <text evidence="6">Heterooligomer composed of large and small subunits.</text>
</comment>
<comment type="subcellular location">
    <subcellularLocation>
        <location evidence="6">Cytoplasm</location>
    </subcellularLocation>
</comment>
<dbReference type="InterPro" id="IPR037004">
    <property type="entry name" value="Exonuc_VII_ssu_sf"/>
</dbReference>
<comment type="catalytic activity">
    <reaction evidence="6">
        <text>Exonucleolytic cleavage in either 5'- to 3'- or 3'- to 5'-direction to yield nucleoside 5'-phosphates.</text>
        <dbReference type="EC" id="3.1.11.6"/>
    </reaction>
</comment>
<proteinExistence type="inferred from homology"/>
<dbReference type="EMBL" id="JXKG01000001">
    <property type="protein sequence ID" value="OJG16656.1"/>
    <property type="molecule type" value="Genomic_DNA"/>
</dbReference>
<dbReference type="GO" id="GO:0005829">
    <property type="term" value="C:cytosol"/>
    <property type="evidence" value="ECO:0007669"/>
    <property type="project" value="TreeGrafter"/>
</dbReference>
<comment type="similarity">
    <text evidence="1 6">Belongs to the XseB family.</text>
</comment>
<evidence type="ECO:0000256" key="3">
    <source>
        <dbReference type="ARBA" id="ARBA00022722"/>
    </source>
</evidence>
<dbReference type="GO" id="GO:0008855">
    <property type="term" value="F:exodeoxyribonuclease VII activity"/>
    <property type="evidence" value="ECO:0007669"/>
    <property type="project" value="UniProtKB-UniRule"/>
</dbReference>
<organism evidence="7 8">
    <name type="scientific">Enterococcus canintestini</name>
    <dbReference type="NCBI Taxonomy" id="317010"/>
    <lineage>
        <taxon>Bacteria</taxon>
        <taxon>Bacillati</taxon>
        <taxon>Bacillota</taxon>
        <taxon>Bacilli</taxon>
        <taxon>Lactobacillales</taxon>
        <taxon>Enterococcaceae</taxon>
        <taxon>Enterococcus</taxon>
    </lineage>
</organism>
<dbReference type="SUPFAM" id="SSF116842">
    <property type="entry name" value="XseB-like"/>
    <property type="match status" value="1"/>
</dbReference>
<dbReference type="STRING" id="317010.RU96_GL000123"/>
<keyword evidence="2 6" id="KW-0963">Cytoplasm</keyword>
<evidence type="ECO:0000256" key="1">
    <source>
        <dbReference type="ARBA" id="ARBA00009998"/>
    </source>
</evidence>
<dbReference type="InterPro" id="IPR003761">
    <property type="entry name" value="Exonuc_VII_S"/>
</dbReference>
<dbReference type="Proteomes" id="UP000182835">
    <property type="component" value="Unassembled WGS sequence"/>
</dbReference>
<keyword evidence="5 6" id="KW-0269">Exonuclease</keyword>
<evidence type="ECO:0000313" key="7">
    <source>
        <dbReference type="EMBL" id="OJG16656.1"/>
    </source>
</evidence>
<dbReference type="PIRSF" id="PIRSF006488">
    <property type="entry name" value="Exonuc_VII_S"/>
    <property type="match status" value="1"/>
</dbReference>
<accession>A0A1L8RAA7</accession>
<reference evidence="7 8" key="1">
    <citation type="submission" date="2014-12" db="EMBL/GenBank/DDBJ databases">
        <title>Draft genome sequences of 29 type strains of Enterococci.</title>
        <authorList>
            <person name="Zhong Z."/>
            <person name="Sun Z."/>
            <person name="Liu W."/>
            <person name="Zhang W."/>
            <person name="Zhang H."/>
        </authorList>
    </citation>
    <scope>NUCLEOTIDE SEQUENCE [LARGE SCALE GENOMIC DNA]</scope>
    <source>
        <strain evidence="7 8">DSM 21207</strain>
    </source>
</reference>
<evidence type="ECO:0000313" key="8">
    <source>
        <dbReference type="Proteomes" id="UP000182835"/>
    </source>
</evidence>
<evidence type="ECO:0000256" key="2">
    <source>
        <dbReference type="ARBA" id="ARBA00022490"/>
    </source>
</evidence>
<dbReference type="PANTHER" id="PTHR34137:SF1">
    <property type="entry name" value="EXODEOXYRIBONUCLEASE 7 SMALL SUBUNIT"/>
    <property type="match status" value="1"/>
</dbReference>
<dbReference type="HAMAP" id="MF_00337">
    <property type="entry name" value="Exonuc_7_S"/>
    <property type="match status" value="1"/>
</dbReference>
<gene>
    <name evidence="6" type="primary">xseB</name>
    <name evidence="7" type="ORF">RU96_GL000123</name>
</gene>
<dbReference type="Pfam" id="PF02609">
    <property type="entry name" value="Exonuc_VII_S"/>
    <property type="match status" value="1"/>
</dbReference>
<dbReference type="EC" id="3.1.11.6" evidence="6"/>
<evidence type="ECO:0000256" key="5">
    <source>
        <dbReference type="ARBA" id="ARBA00022839"/>
    </source>
</evidence>
<dbReference type="NCBIfam" id="NF002138">
    <property type="entry name" value="PRK00977.1-2"/>
    <property type="match status" value="1"/>
</dbReference>
<dbReference type="NCBIfam" id="TIGR01280">
    <property type="entry name" value="xseB"/>
    <property type="match status" value="1"/>
</dbReference>
<dbReference type="GO" id="GO:0009318">
    <property type="term" value="C:exodeoxyribonuclease VII complex"/>
    <property type="evidence" value="ECO:0007669"/>
    <property type="project" value="UniProtKB-UniRule"/>
</dbReference>
<keyword evidence="4 6" id="KW-0378">Hydrolase</keyword>
<comment type="function">
    <text evidence="6">Bidirectionally degrades single-stranded DNA into large acid-insoluble oligonucleotides, which are then degraded further into small acid-soluble oligonucleotides.</text>
</comment>
<dbReference type="GO" id="GO:0006308">
    <property type="term" value="P:DNA catabolic process"/>
    <property type="evidence" value="ECO:0007669"/>
    <property type="project" value="UniProtKB-UniRule"/>
</dbReference>
<name>A0A1L8RAA7_9ENTE</name>
<dbReference type="PANTHER" id="PTHR34137">
    <property type="entry name" value="EXODEOXYRIBONUCLEASE 7 SMALL SUBUNIT"/>
    <property type="match status" value="1"/>
</dbReference>
<evidence type="ECO:0000256" key="6">
    <source>
        <dbReference type="HAMAP-Rule" id="MF_00337"/>
    </source>
</evidence>
<protein>
    <recommendedName>
        <fullName evidence="6">Exodeoxyribonuclease 7 small subunit</fullName>
        <ecNumber evidence="6">3.1.11.6</ecNumber>
    </recommendedName>
    <alternativeName>
        <fullName evidence="6">Exodeoxyribonuclease VII small subunit</fullName>
        <shortName evidence="6">Exonuclease VII small subunit</shortName>
    </alternativeName>
</protein>
<dbReference type="Gene3D" id="1.10.287.1040">
    <property type="entry name" value="Exonuclease VII, small subunit"/>
    <property type="match status" value="1"/>
</dbReference>
<dbReference type="AlphaFoldDB" id="A0A1L8RAA7"/>
<evidence type="ECO:0000256" key="4">
    <source>
        <dbReference type="ARBA" id="ARBA00022801"/>
    </source>
</evidence>
<comment type="caution">
    <text evidence="7">The sequence shown here is derived from an EMBL/GenBank/DDBJ whole genome shotgun (WGS) entry which is preliminary data.</text>
</comment>
<keyword evidence="3 6" id="KW-0540">Nuclease</keyword>
<sequence length="80" mass="9023">MSKMEETMAKQTFEESLQELEAIVKQLEQGDVPLEEALAAFKKGITLSKQCQETLTKAEDALTKIMQENGEAVVFEEEEK</sequence>